<dbReference type="GO" id="GO:0006281">
    <property type="term" value="P:DNA repair"/>
    <property type="evidence" value="ECO:0007669"/>
    <property type="project" value="TreeGrafter"/>
</dbReference>
<dbReference type="AlphaFoldDB" id="A0A7R9J367"/>
<dbReference type="GO" id="GO:0003690">
    <property type="term" value="F:double-stranded DNA binding"/>
    <property type="evidence" value="ECO:0007669"/>
    <property type="project" value="TreeGrafter"/>
</dbReference>
<dbReference type="InterPro" id="IPR008984">
    <property type="entry name" value="SMAD_FHA_dom_sf"/>
</dbReference>
<evidence type="ECO:0000313" key="2">
    <source>
        <dbReference type="EMBL" id="CAD7571937.1"/>
    </source>
</evidence>
<dbReference type="Pfam" id="PF08645">
    <property type="entry name" value="PNK3P"/>
    <property type="match status" value="1"/>
</dbReference>
<evidence type="ECO:0000256" key="1">
    <source>
        <dbReference type="SAM" id="MobiDB-lite"/>
    </source>
</evidence>
<dbReference type="Gene3D" id="3.40.50.300">
    <property type="entry name" value="P-loop containing nucleotide triphosphate hydrolases"/>
    <property type="match status" value="1"/>
</dbReference>
<protein>
    <submittedName>
        <fullName evidence="2">(California timema) hypothetical protein</fullName>
    </submittedName>
</protein>
<dbReference type="Gene3D" id="3.40.50.1000">
    <property type="entry name" value="HAD superfamily/HAD-like"/>
    <property type="match status" value="1"/>
</dbReference>
<proteinExistence type="predicted"/>
<dbReference type="Gene3D" id="2.60.200.20">
    <property type="match status" value="1"/>
</dbReference>
<dbReference type="InterPro" id="IPR036412">
    <property type="entry name" value="HAD-like_sf"/>
</dbReference>
<dbReference type="NCBIfam" id="TIGR01662">
    <property type="entry name" value="HAD-SF-IIIA"/>
    <property type="match status" value="1"/>
</dbReference>
<reference evidence="2" key="1">
    <citation type="submission" date="2020-11" db="EMBL/GenBank/DDBJ databases">
        <authorList>
            <person name="Tran Van P."/>
        </authorList>
    </citation>
    <scope>NUCLEOTIDE SEQUENCE</scope>
</reference>
<name>A0A7R9J367_TIMCA</name>
<dbReference type="PANTHER" id="PTHR12083:SF9">
    <property type="entry name" value="BIFUNCTIONAL POLYNUCLEOTIDE PHOSPHATASE_KINASE"/>
    <property type="match status" value="1"/>
</dbReference>
<dbReference type="EMBL" id="OE180780">
    <property type="protein sequence ID" value="CAD7571937.1"/>
    <property type="molecule type" value="Genomic_DNA"/>
</dbReference>
<sequence>MYEVKKGFGNQINLCRDRGMDPRPPTQKSDTLPLDRQSCQSDCTKEVMWEDYGMVELEEVNPHLRGGRVENHLGKNHPQFIRQRFEPRSPRPQQSSLNKTSVLANYATEAVCLTANSTLGEVKVKQLGPNRSGINGLTLIRNESYVVKHGDTLEILLGEYFHKVEFEQLLPQGIGDTSINLDEGGIRRRLDDTEVGSKRKREHSPTDETVSANLLGGVCEPCMQDKWEEIDQGKLLVFTSKGVESREKIATYDLDGTIIMTQSGRVFPKDIHDWKIAFSEVPGKLKQLWKDNYKIVIITNQAGIGRGSMKPQDFKGKLMKIIAKLGVPVQAFVSTGNGTYRKPVPGMWNSLSDKKNDGITIDMSQSFYCGDAAGRVVNWAPKKKKDFSCSDRLMALNLNLKFYTPEEHFLGHRPGEFKLPDFNPSQLPKTSLCEPKDVSVTSNEQEAVVLVGYPGSGKSFFARTQLVPSGYSHINRDTLGSWQRCVAAMVAALHRGKSVVVDNTNPDKESRQRFIEAAHKCKVPCRCFVLCTSLEHAKHNNKVTMPRGRDEAGATQEIEEVLVEYESGSVLDVLKQLLNAGSLLLAALIKRREELLHGLLSSA</sequence>
<dbReference type="PANTHER" id="PTHR12083">
    <property type="entry name" value="BIFUNCTIONAL POLYNUCLEOTIDE PHOSPHATASE/KINASE"/>
    <property type="match status" value="1"/>
</dbReference>
<dbReference type="FunFam" id="3.40.50.1000:FF:000078">
    <property type="entry name" value="Bifunctional polynucleotide phosphatase/kinase"/>
    <property type="match status" value="1"/>
</dbReference>
<dbReference type="InterPro" id="IPR006549">
    <property type="entry name" value="HAD-SF_hydro_IIIA"/>
</dbReference>
<dbReference type="SUPFAM" id="SSF56784">
    <property type="entry name" value="HAD-like"/>
    <property type="match status" value="1"/>
</dbReference>
<dbReference type="NCBIfam" id="TIGR01664">
    <property type="entry name" value="DNA-3'-Pase"/>
    <property type="match status" value="1"/>
</dbReference>
<dbReference type="InterPro" id="IPR006551">
    <property type="entry name" value="Polynucleotide_phosphatase"/>
</dbReference>
<dbReference type="FunFam" id="3.40.50.300:FF:000737">
    <property type="entry name" value="Bifunctional polynucleotide phosphatase/kinase"/>
    <property type="match status" value="1"/>
</dbReference>
<dbReference type="GO" id="GO:0046403">
    <property type="term" value="F:polynucleotide 3'-phosphatase activity"/>
    <property type="evidence" value="ECO:0007669"/>
    <property type="project" value="TreeGrafter"/>
</dbReference>
<dbReference type="SUPFAM" id="SSF49879">
    <property type="entry name" value="SMAD/FHA domain"/>
    <property type="match status" value="1"/>
</dbReference>
<dbReference type="InterPro" id="IPR013954">
    <property type="entry name" value="PNK3P"/>
</dbReference>
<dbReference type="CDD" id="cd01625">
    <property type="entry name" value="HAD_PNP"/>
    <property type="match status" value="1"/>
</dbReference>
<dbReference type="InterPro" id="IPR027417">
    <property type="entry name" value="P-loop_NTPase"/>
</dbReference>
<dbReference type="GO" id="GO:0046404">
    <property type="term" value="F:ATP-dependent polydeoxyribonucleotide 5'-hydroxyl-kinase activity"/>
    <property type="evidence" value="ECO:0007669"/>
    <property type="project" value="TreeGrafter"/>
</dbReference>
<dbReference type="SUPFAM" id="SSF52540">
    <property type="entry name" value="P-loop containing nucleoside triphosphate hydrolases"/>
    <property type="match status" value="1"/>
</dbReference>
<gene>
    <name evidence="2" type="ORF">TCMB3V08_LOCUS4599</name>
</gene>
<dbReference type="Pfam" id="PF13671">
    <property type="entry name" value="AAA_33"/>
    <property type="match status" value="1"/>
</dbReference>
<feature type="region of interest" description="Disordered" evidence="1">
    <location>
        <begin position="13"/>
        <end position="37"/>
    </location>
</feature>
<accession>A0A7R9J367</accession>
<dbReference type="InterPro" id="IPR023214">
    <property type="entry name" value="HAD_sf"/>
</dbReference>
<organism evidence="2">
    <name type="scientific">Timema californicum</name>
    <name type="common">California timema</name>
    <name type="synonym">Walking stick</name>
    <dbReference type="NCBI Taxonomy" id="61474"/>
    <lineage>
        <taxon>Eukaryota</taxon>
        <taxon>Metazoa</taxon>
        <taxon>Ecdysozoa</taxon>
        <taxon>Arthropoda</taxon>
        <taxon>Hexapoda</taxon>
        <taxon>Insecta</taxon>
        <taxon>Pterygota</taxon>
        <taxon>Neoptera</taxon>
        <taxon>Polyneoptera</taxon>
        <taxon>Phasmatodea</taxon>
        <taxon>Timematodea</taxon>
        <taxon>Timematoidea</taxon>
        <taxon>Timematidae</taxon>
        <taxon>Timema</taxon>
    </lineage>
</organism>